<gene>
    <name evidence="1" type="ORF">LCGC14_1994850</name>
</gene>
<reference evidence="1" key="1">
    <citation type="journal article" date="2015" name="Nature">
        <title>Complex archaea that bridge the gap between prokaryotes and eukaryotes.</title>
        <authorList>
            <person name="Spang A."/>
            <person name="Saw J.H."/>
            <person name="Jorgensen S.L."/>
            <person name="Zaremba-Niedzwiedzka K."/>
            <person name="Martijn J."/>
            <person name="Lind A.E."/>
            <person name="van Eijk R."/>
            <person name="Schleper C."/>
            <person name="Guy L."/>
            <person name="Ettema T.J."/>
        </authorList>
    </citation>
    <scope>NUCLEOTIDE SEQUENCE</scope>
</reference>
<comment type="caution">
    <text evidence="1">The sequence shown here is derived from an EMBL/GenBank/DDBJ whole genome shotgun (WGS) entry which is preliminary data.</text>
</comment>
<dbReference type="AlphaFoldDB" id="A0A0F9I231"/>
<evidence type="ECO:0000313" key="1">
    <source>
        <dbReference type="EMBL" id="KKL81427.1"/>
    </source>
</evidence>
<protein>
    <submittedName>
        <fullName evidence="1">Uncharacterized protein</fullName>
    </submittedName>
</protein>
<organism evidence="1">
    <name type="scientific">marine sediment metagenome</name>
    <dbReference type="NCBI Taxonomy" id="412755"/>
    <lineage>
        <taxon>unclassified sequences</taxon>
        <taxon>metagenomes</taxon>
        <taxon>ecological metagenomes</taxon>
    </lineage>
</organism>
<dbReference type="EMBL" id="LAZR01022566">
    <property type="protein sequence ID" value="KKL81427.1"/>
    <property type="molecule type" value="Genomic_DNA"/>
</dbReference>
<name>A0A0F9I231_9ZZZZ</name>
<proteinExistence type="predicted"/>
<accession>A0A0F9I231</accession>
<sequence length="53" mass="5970">RAYTGSWDMVEWLSKNIFRIKVHSVTAECLFGVLSSLGYSDSFYGRSFASGIE</sequence>
<feature type="non-terminal residue" evidence="1">
    <location>
        <position position="1"/>
    </location>
</feature>